<evidence type="ECO:0000313" key="2">
    <source>
        <dbReference type="EMBL" id="CAL1239429.1"/>
    </source>
</evidence>
<dbReference type="InterPro" id="IPR013216">
    <property type="entry name" value="Methyltransf_11"/>
</dbReference>
<dbReference type="GO" id="GO:0032259">
    <property type="term" value="P:methylation"/>
    <property type="evidence" value="ECO:0007669"/>
    <property type="project" value="UniProtKB-KW"/>
</dbReference>
<evidence type="ECO:0000313" key="3">
    <source>
        <dbReference type="Proteomes" id="UP001497493"/>
    </source>
</evidence>
<dbReference type="Gene3D" id="3.40.50.150">
    <property type="entry name" value="Vaccinia Virus protein VP39"/>
    <property type="match status" value="1"/>
</dbReference>
<keyword evidence="2" id="KW-0489">Methyltransferase</keyword>
<gene>
    <name evidence="2" type="ORF">MECH1_V1_0653</name>
</gene>
<dbReference type="Proteomes" id="UP001497493">
    <property type="component" value="Chromosome"/>
</dbReference>
<dbReference type="Pfam" id="PF08241">
    <property type="entry name" value="Methyltransf_11"/>
    <property type="match status" value="1"/>
</dbReference>
<protein>
    <submittedName>
        <fullName evidence="2">Class I SAM-dependent methyltransferase</fullName>
    </submittedName>
</protein>
<dbReference type="EMBL" id="OZ026884">
    <property type="protein sequence ID" value="CAL1239429.1"/>
    <property type="molecule type" value="Genomic_DNA"/>
</dbReference>
<accession>A0ABM9NFP2</accession>
<feature type="domain" description="Methyltransferase type 11" evidence="1">
    <location>
        <begin position="127"/>
        <end position="178"/>
    </location>
</feature>
<sequence>MSIIDGMKKHYWALLSKKRKYWALLRERTRAPVLKNSGYCPTCAREVTFVARDAWLRDHYLCLNCGSIPRERALMVAIETYFPNWRSLTIHESSPGDRGASRRLSQECLHYIPSHFFPDQAPGSIVGKFRCENLEALTFADESIDLHVTQDVLEHVFHPSKVFSEIARTLKPGGAHIFTVPLVNKHKPSKLRARVSDDGQIVHIEPPIYHGNPISDEGSLVTVDWGFDICLHIFESCGLFTHRMHMDDLSKGIRAEYIDVLITVKPDTARTRNTIP</sequence>
<dbReference type="SUPFAM" id="SSF53335">
    <property type="entry name" value="S-adenosyl-L-methionine-dependent methyltransferases"/>
    <property type="match status" value="1"/>
</dbReference>
<dbReference type="GO" id="GO:0008168">
    <property type="term" value="F:methyltransferase activity"/>
    <property type="evidence" value="ECO:0007669"/>
    <property type="project" value="UniProtKB-KW"/>
</dbReference>
<proteinExistence type="predicted"/>
<reference evidence="2 3" key="1">
    <citation type="submission" date="2024-04" db="EMBL/GenBank/DDBJ databases">
        <authorList>
            <person name="Cremers G."/>
        </authorList>
    </citation>
    <scope>NUCLEOTIDE SEQUENCE [LARGE SCALE GENOMIC DNA]</scope>
    <source>
        <strain evidence="2">MeCH1-AG</strain>
    </source>
</reference>
<keyword evidence="2" id="KW-0808">Transferase</keyword>
<keyword evidence="3" id="KW-1185">Reference proteome</keyword>
<evidence type="ECO:0000259" key="1">
    <source>
        <dbReference type="Pfam" id="PF08241"/>
    </source>
</evidence>
<name>A0ABM9NFP2_9GAMM</name>
<dbReference type="InterPro" id="IPR029063">
    <property type="entry name" value="SAM-dependent_MTases_sf"/>
</dbReference>
<organism evidence="2 3">
    <name type="scientific">Candidatus Methylocalor cossyra</name>
    <dbReference type="NCBI Taxonomy" id="3108543"/>
    <lineage>
        <taxon>Bacteria</taxon>
        <taxon>Pseudomonadati</taxon>
        <taxon>Pseudomonadota</taxon>
        <taxon>Gammaproteobacteria</taxon>
        <taxon>Methylococcales</taxon>
        <taxon>Methylococcaceae</taxon>
        <taxon>Candidatus Methylocalor</taxon>
    </lineage>
</organism>